<gene>
    <name evidence="4" type="ORF">P3W24_02925</name>
</gene>
<keyword evidence="1" id="KW-0677">Repeat</keyword>
<keyword evidence="2" id="KW-0802">TPR repeat</keyword>
<feature type="transmembrane region" description="Helical" evidence="3">
    <location>
        <begin position="233"/>
        <end position="252"/>
    </location>
</feature>
<feature type="transmembrane region" description="Helical" evidence="3">
    <location>
        <begin position="336"/>
        <end position="360"/>
    </location>
</feature>
<proteinExistence type="predicted"/>
<feature type="transmembrane region" description="Helical" evidence="3">
    <location>
        <begin position="12"/>
        <end position="30"/>
    </location>
</feature>
<keyword evidence="5" id="KW-1185">Reference proteome</keyword>
<feature type="transmembrane region" description="Helical" evidence="3">
    <location>
        <begin position="152"/>
        <end position="170"/>
    </location>
</feature>
<evidence type="ECO:0000313" key="5">
    <source>
        <dbReference type="Proteomes" id="UP001528850"/>
    </source>
</evidence>
<reference evidence="4 5" key="1">
    <citation type="journal article" date="2024" name="Curr. Microbiol.">
        <title>Luteibacter sahnii sp. nov., A Novel Yellow-Colored Xanthomonadin Pigment Producing Probiotic Bacterium from Healthy Rice Seed Microbiome.</title>
        <authorList>
            <person name="Jaiswal G."/>
            <person name="Rana R."/>
            <person name="Nayak P.K."/>
            <person name="Chouhan R."/>
            <person name="Gandhi S.G."/>
            <person name="Patel H.K."/>
            <person name="Patil P.B."/>
        </authorList>
    </citation>
    <scope>NUCLEOTIDE SEQUENCE [LARGE SCALE GENOMIC DNA]</scope>
    <source>
        <strain evidence="4 5">PPL201</strain>
    </source>
</reference>
<evidence type="ECO:0000313" key="4">
    <source>
        <dbReference type="EMBL" id="MDF4023928.1"/>
    </source>
</evidence>
<dbReference type="PANTHER" id="PTHR44227:SF3">
    <property type="entry name" value="PROTEIN O-MANNOSYL-TRANSFERASE TMTC4"/>
    <property type="match status" value="1"/>
</dbReference>
<evidence type="ECO:0008006" key="6">
    <source>
        <dbReference type="Google" id="ProtNLM"/>
    </source>
</evidence>
<feature type="transmembrane region" description="Helical" evidence="3">
    <location>
        <begin position="307"/>
        <end position="329"/>
    </location>
</feature>
<dbReference type="EMBL" id="JARJJS010000001">
    <property type="protein sequence ID" value="MDF4023928.1"/>
    <property type="molecule type" value="Genomic_DNA"/>
</dbReference>
<keyword evidence="3" id="KW-1133">Transmembrane helix</keyword>
<feature type="transmembrane region" description="Helical" evidence="3">
    <location>
        <begin position="205"/>
        <end position="221"/>
    </location>
</feature>
<organism evidence="4 5">
    <name type="scientific">Luteibacter sahnii</name>
    <dbReference type="NCBI Taxonomy" id="3021977"/>
    <lineage>
        <taxon>Bacteria</taxon>
        <taxon>Pseudomonadati</taxon>
        <taxon>Pseudomonadota</taxon>
        <taxon>Gammaproteobacteria</taxon>
        <taxon>Lysobacterales</taxon>
        <taxon>Rhodanobacteraceae</taxon>
        <taxon>Luteibacter</taxon>
    </lineage>
</organism>
<feature type="transmembrane region" description="Helical" evidence="3">
    <location>
        <begin position="96"/>
        <end position="114"/>
    </location>
</feature>
<sequence length="646" mass="70841">MSNVLERSSRYGWLAFAGLAAITVLIYANGLHGPFLLDDGNNLDTINRWLQGRLDWRSAIDNRAGPGGRVLPMLTFLFDAWRSHSMDAFAFKTTNLVIHLLSGGAVFALARQIFRRVDASSPRATTWALFVAALWLWMPLQVSTVLYVVQRMAQLAALFSLLALCVFMAARSRLEAGRSPGALAALWLGVPTLTLLGLLSKENAILVPLLAAVLEFTLFHPSPASNRPLPVKLFFMSLVAVPVTAATAYLVLHPSYLAGGYAVRSFTLSERMLTEPRILWDYVRTLLLPVGPDMSLFHDDYRVSTGLFAPPSTLAALLAWIAVLGVAVLGRRRYPLVSLGIGFFLVGHLLESTIIPLELYFEHRNYLPAFGLPIALVGAGLAMRERLPAATAGFRRASASLVVALPLIYAAGTWVQAGSWSDQATLFAMQETYRPTSPRLQSVLAARAIEAHDTPRALEHIDMAERYGPPSEAMTATIWRMIAYCEGGTTPPATLYSQMVEREGLGITTYGMVYWEKLAALADRCPGLDTTRLVAIGKAWLANDRSPPGQPSVWRTRYNLGRVEAVSGHLDEAEAAVRQAWIDSGYNVGIGVYLFQLNATLGRRDACTQILARLRKDADMGNKDLRDAIELFQQAMDQGRIGRGTP</sequence>
<dbReference type="PANTHER" id="PTHR44227">
    <property type="match status" value="1"/>
</dbReference>
<evidence type="ECO:0000256" key="2">
    <source>
        <dbReference type="ARBA" id="ARBA00022803"/>
    </source>
</evidence>
<evidence type="ECO:0000256" key="1">
    <source>
        <dbReference type="ARBA" id="ARBA00022737"/>
    </source>
</evidence>
<feature type="transmembrane region" description="Helical" evidence="3">
    <location>
        <begin position="396"/>
        <end position="415"/>
    </location>
</feature>
<protein>
    <recommendedName>
        <fullName evidence="6">Tetratricopeptide repeat protein</fullName>
    </recommendedName>
</protein>
<feature type="transmembrane region" description="Helical" evidence="3">
    <location>
        <begin position="366"/>
        <end position="384"/>
    </location>
</feature>
<feature type="transmembrane region" description="Helical" evidence="3">
    <location>
        <begin position="126"/>
        <end position="146"/>
    </location>
</feature>
<keyword evidence="3" id="KW-0472">Membrane</keyword>
<name>A0ABT6B757_9GAMM</name>
<feature type="transmembrane region" description="Helical" evidence="3">
    <location>
        <begin position="182"/>
        <end position="199"/>
    </location>
</feature>
<keyword evidence="3" id="KW-0812">Transmembrane</keyword>
<dbReference type="Proteomes" id="UP001528850">
    <property type="component" value="Unassembled WGS sequence"/>
</dbReference>
<evidence type="ECO:0000256" key="3">
    <source>
        <dbReference type="SAM" id="Phobius"/>
    </source>
</evidence>
<dbReference type="InterPro" id="IPR052346">
    <property type="entry name" value="O-mannosyl-transferase_TMTC"/>
</dbReference>
<comment type="caution">
    <text evidence="4">The sequence shown here is derived from an EMBL/GenBank/DDBJ whole genome shotgun (WGS) entry which is preliminary data.</text>
</comment>
<accession>A0ABT6B757</accession>